<feature type="signal peptide" evidence="1">
    <location>
        <begin position="1"/>
        <end position="19"/>
    </location>
</feature>
<dbReference type="EMBL" id="SWKU01000010">
    <property type="protein sequence ID" value="KAF3002993.1"/>
    <property type="molecule type" value="Genomic_DNA"/>
</dbReference>
<dbReference type="Proteomes" id="UP000801428">
    <property type="component" value="Unassembled WGS sequence"/>
</dbReference>
<evidence type="ECO:0000313" key="3">
    <source>
        <dbReference type="Proteomes" id="UP000801428"/>
    </source>
</evidence>
<keyword evidence="1" id="KW-0732">Signal</keyword>
<reference evidence="2" key="1">
    <citation type="submission" date="2019-04" db="EMBL/GenBank/DDBJ databases">
        <title>Sequencing of skin fungus with MAO and IRED activity.</title>
        <authorList>
            <person name="Marsaioli A.J."/>
            <person name="Bonatto J.M.C."/>
            <person name="Reis Junior O."/>
        </authorList>
    </citation>
    <scope>NUCLEOTIDE SEQUENCE</scope>
    <source>
        <strain evidence="2">30M1</strain>
    </source>
</reference>
<gene>
    <name evidence="2" type="ORF">E8E13_005394</name>
</gene>
<organism evidence="2 3">
    <name type="scientific">Curvularia kusanoi</name>
    <name type="common">Cochliobolus kusanoi</name>
    <dbReference type="NCBI Taxonomy" id="90978"/>
    <lineage>
        <taxon>Eukaryota</taxon>
        <taxon>Fungi</taxon>
        <taxon>Dikarya</taxon>
        <taxon>Ascomycota</taxon>
        <taxon>Pezizomycotina</taxon>
        <taxon>Dothideomycetes</taxon>
        <taxon>Pleosporomycetidae</taxon>
        <taxon>Pleosporales</taxon>
        <taxon>Pleosporineae</taxon>
        <taxon>Pleosporaceae</taxon>
        <taxon>Curvularia</taxon>
    </lineage>
</organism>
<name>A0A9P4W6Z8_CURKU</name>
<dbReference type="AlphaFoldDB" id="A0A9P4W6Z8"/>
<keyword evidence="3" id="KW-1185">Reference proteome</keyword>
<protein>
    <submittedName>
        <fullName evidence="2">Uncharacterized protein</fullName>
    </submittedName>
</protein>
<evidence type="ECO:0000256" key="1">
    <source>
        <dbReference type="SAM" id="SignalP"/>
    </source>
</evidence>
<sequence length="376" mass="40384">MKSTALALCALVFAGVAAGQNGNDPLILNNRTGLDPVVYDSFSTSYTKVVASKIQVQDDKTTPVSVTPVSVCVGAKATSETESRVKASPAPNTFMHTTTSLECWHDGYPCSDRGAQYPNFGYPTTPPGVERRMMPIETDSMPADTAVPGPTQIPAETGEDKSECVGVTSTSADFNILPIPSSLGGTDQWTTTSVAEETYNILPIPSSLGGTDQWTITRHRPPLPEITHEYSPIPTSWWRSYYTEDNANIRNNDARTQHRAREADIPTDFWRGPHESIITDSGIASTTTGQDPTATQDPVELLHFPAVPPIATFTDRSYSSFVPASSEDLLPASVAVTDSCYLHYCPDGMSSPGVLPTTMRTVMKAVLVAGDVDSST</sequence>
<dbReference type="OrthoDB" id="3797981at2759"/>
<evidence type="ECO:0000313" key="2">
    <source>
        <dbReference type="EMBL" id="KAF3002993.1"/>
    </source>
</evidence>
<proteinExistence type="predicted"/>
<comment type="caution">
    <text evidence="2">The sequence shown here is derived from an EMBL/GenBank/DDBJ whole genome shotgun (WGS) entry which is preliminary data.</text>
</comment>
<accession>A0A9P4W6Z8</accession>
<feature type="chain" id="PRO_5040214836" evidence="1">
    <location>
        <begin position="20"/>
        <end position="376"/>
    </location>
</feature>